<evidence type="ECO:0000256" key="10">
    <source>
        <dbReference type="ARBA" id="ARBA00048336"/>
    </source>
</evidence>
<dbReference type="PROSITE" id="PS51479">
    <property type="entry name" value="ZF_RTR1"/>
    <property type="match status" value="1"/>
</dbReference>
<reference evidence="14 15" key="1">
    <citation type="submission" date="2012-04" db="EMBL/GenBank/DDBJ databases">
        <title>The Genome Sequence of Loa loa.</title>
        <authorList>
            <consortium name="The Broad Institute Genome Sequencing Platform"/>
            <consortium name="Broad Institute Genome Sequencing Center for Infectious Disease"/>
            <person name="Nutman T.B."/>
            <person name="Fink D.L."/>
            <person name="Russ C."/>
            <person name="Young S."/>
            <person name="Zeng Q."/>
            <person name="Gargeya S."/>
            <person name="Alvarado L."/>
            <person name="Berlin A."/>
            <person name="Chapman S.B."/>
            <person name="Chen Z."/>
            <person name="Freedman E."/>
            <person name="Gellesch M."/>
            <person name="Goldberg J."/>
            <person name="Griggs A."/>
            <person name="Gujja S."/>
            <person name="Heilman E.R."/>
            <person name="Heiman D."/>
            <person name="Howarth C."/>
            <person name="Mehta T."/>
            <person name="Neiman D."/>
            <person name="Pearson M."/>
            <person name="Roberts A."/>
            <person name="Saif S."/>
            <person name="Shea T."/>
            <person name="Shenoy N."/>
            <person name="Sisk P."/>
            <person name="Stolte C."/>
            <person name="Sykes S."/>
            <person name="White J."/>
            <person name="Yandava C."/>
            <person name="Haas B."/>
            <person name="Henn M.R."/>
            <person name="Nusbaum C."/>
            <person name="Birren B."/>
        </authorList>
    </citation>
    <scope>NUCLEOTIDE SEQUENCE [LARGE SCALE GENOMIC DNA]</scope>
</reference>
<dbReference type="GO" id="GO:0043175">
    <property type="term" value="F:RNA polymerase core enzyme binding"/>
    <property type="evidence" value="ECO:0007669"/>
    <property type="project" value="UniProtKB-UniRule"/>
</dbReference>
<dbReference type="InterPro" id="IPR038534">
    <property type="entry name" value="Rtr1/RPAP2_sf"/>
</dbReference>
<name>A0A1I7VWL5_LOALO</name>
<dbReference type="InterPro" id="IPR007308">
    <property type="entry name" value="Rtr1/RPAP2_dom"/>
</dbReference>
<keyword evidence="8 12" id="KW-0539">Nucleus</keyword>
<dbReference type="OMA" id="LMDFYPS"/>
<keyword evidence="6 12" id="KW-0862">Zinc</keyword>
<dbReference type="CTD" id="9944454"/>
<accession>A0A1I7VWL5</accession>
<evidence type="ECO:0000256" key="12">
    <source>
        <dbReference type="RuleBase" id="RU367080"/>
    </source>
</evidence>
<dbReference type="GO" id="GO:0005737">
    <property type="term" value="C:cytoplasm"/>
    <property type="evidence" value="ECO:0007669"/>
    <property type="project" value="TreeGrafter"/>
</dbReference>
<dbReference type="Gene3D" id="1.25.40.820">
    <property type="match status" value="1"/>
</dbReference>
<dbReference type="EMBL" id="JH712352">
    <property type="protein sequence ID" value="EFO21451.2"/>
    <property type="molecule type" value="Genomic_DNA"/>
</dbReference>
<evidence type="ECO:0000256" key="7">
    <source>
        <dbReference type="ARBA" id="ARBA00022912"/>
    </source>
</evidence>
<evidence type="ECO:0000256" key="9">
    <source>
        <dbReference type="ARBA" id="ARBA00047761"/>
    </source>
</evidence>
<dbReference type="KEGG" id="loa:LOAG_07034"/>
<dbReference type="FunCoup" id="A0A1I7VWL5">
    <property type="interactions" value="135"/>
</dbReference>
<evidence type="ECO:0000256" key="4">
    <source>
        <dbReference type="ARBA" id="ARBA00022771"/>
    </source>
</evidence>
<dbReference type="Proteomes" id="UP000095285">
    <property type="component" value="Unassembled WGS sequence"/>
</dbReference>
<organism evidence="15 16">
    <name type="scientific">Loa loa</name>
    <name type="common">Eye worm</name>
    <name type="synonym">Filaria loa</name>
    <dbReference type="NCBI Taxonomy" id="7209"/>
    <lineage>
        <taxon>Eukaryota</taxon>
        <taxon>Metazoa</taxon>
        <taxon>Ecdysozoa</taxon>
        <taxon>Nematoda</taxon>
        <taxon>Chromadorea</taxon>
        <taxon>Rhabditida</taxon>
        <taxon>Spirurina</taxon>
        <taxon>Spiruromorpha</taxon>
        <taxon>Filarioidea</taxon>
        <taxon>Onchocercidae</taxon>
        <taxon>Loa</taxon>
    </lineage>
</organism>
<evidence type="ECO:0000313" key="14">
    <source>
        <dbReference type="EMBL" id="EFO21451.2"/>
    </source>
</evidence>
<comment type="catalytic activity">
    <reaction evidence="9 12">
        <text>O-phospho-L-seryl-[protein] + H2O = L-seryl-[protein] + phosphate</text>
        <dbReference type="Rhea" id="RHEA:20629"/>
        <dbReference type="Rhea" id="RHEA-COMP:9863"/>
        <dbReference type="Rhea" id="RHEA-COMP:11604"/>
        <dbReference type="ChEBI" id="CHEBI:15377"/>
        <dbReference type="ChEBI" id="CHEBI:29999"/>
        <dbReference type="ChEBI" id="CHEBI:43474"/>
        <dbReference type="ChEBI" id="CHEBI:83421"/>
        <dbReference type="EC" id="3.1.3.16"/>
    </reaction>
</comment>
<proteinExistence type="inferred from homology"/>
<dbReference type="eggNOG" id="KOG4780">
    <property type="taxonomic scope" value="Eukaryota"/>
</dbReference>
<dbReference type="GO" id="GO:0008270">
    <property type="term" value="F:zinc ion binding"/>
    <property type="evidence" value="ECO:0007669"/>
    <property type="project" value="UniProtKB-KW"/>
</dbReference>
<dbReference type="EC" id="3.1.3.16" evidence="12"/>
<dbReference type="OrthoDB" id="2590500at2759"/>
<comment type="similarity">
    <text evidence="2 11 12">Belongs to the RPAP2 family.</text>
</comment>
<dbReference type="GO" id="GO:0005634">
    <property type="term" value="C:nucleus"/>
    <property type="evidence" value="ECO:0007669"/>
    <property type="project" value="UniProtKB-SubCell"/>
</dbReference>
<dbReference type="GO" id="GO:0008420">
    <property type="term" value="F:RNA polymerase II CTD heptapeptide repeat phosphatase activity"/>
    <property type="evidence" value="ECO:0007669"/>
    <property type="project" value="UniProtKB-UniRule"/>
</dbReference>
<evidence type="ECO:0000313" key="15">
    <source>
        <dbReference type="Proteomes" id="UP000095285"/>
    </source>
</evidence>
<evidence type="ECO:0000256" key="2">
    <source>
        <dbReference type="ARBA" id="ARBA00005676"/>
    </source>
</evidence>
<accession>A0A1S0TWV7</accession>
<dbReference type="GeneID" id="9944454"/>
<evidence type="ECO:0000259" key="13">
    <source>
        <dbReference type="PROSITE" id="PS51479"/>
    </source>
</evidence>
<protein>
    <recommendedName>
        <fullName evidence="12">RNA polymerase II subunit B1 CTD phosphatase RPAP2 homolog</fullName>
        <ecNumber evidence="12">3.1.3.16</ecNumber>
    </recommendedName>
</protein>
<sequence length="469" mass="53997">MEAEAKEEEVDRLAKERRLRNAVHNAIVTLSECVVEATLQKMLNSLDQSSWMEVVEERYLGRVCGFPLCTNPVEVKNSQKYRIDLKNKKVFERSAEIDKFCCQDCFLCSVAIRAQLELEPLWIRGDERVKIFDLNAGNIRQQQQDIFDFEFNENQQLITSLEILKIGDAAESDAENNDDEININTEEKRDHSHEEFYSLCQSYLTMKPALPSTEESTVVPTVKRITDETVTKMKIETAKKENKQLSESEKLARIRKKYHQTKLKRCPKIIKAKPLTSQSSDKVPEKFCKDFEKKLSEWCGPATIYYLQYRRRMDLLESGNEIVAKARPIIAQFYESDRPISKMIEGDMFLPPVGNADQAKQRISVLAELLRPSWRLLEERLSINGCGQQALEIISTFQLSATNVFLEGKTCDLAVVVIFRLLAYCDRSLMDFYPSGNTVSSKLMQHLEQIGCDAKCYFEILSTVMNKLE</sequence>
<gene>
    <name evidence="14 16" type="ORF">LOAG_07034</name>
</gene>
<dbReference type="RefSeq" id="XP_020302431.1">
    <property type="nucleotide sequence ID" value="XM_020447322.1"/>
</dbReference>
<evidence type="ECO:0000256" key="3">
    <source>
        <dbReference type="ARBA" id="ARBA00022723"/>
    </source>
</evidence>
<dbReference type="AlphaFoldDB" id="A0A1I7VWL5"/>
<evidence type="ECO:0000256" key="6">
    <source>
        <dbReference type="ARBA" id="ARBA00022833"/>
    </source>
</evidence>
<dbReference type="InterPro" id="IPR039693">
    <property type="entry name" value="Rtr1/RPAP2"/>
</dbReference>
<dbReference type="PANTHER" id="PTHR14732:SF0">
    <property type="entry name" value="RNA POLYMERASE II SUBUNIT B1 CTD PHOSPHATASE RPAP2-RELATED"/>
    <property type="match status" value="1"/>
</dbReference>
<dbReference type="InParanoid" id="A0A1I7VWL5"/>
<evidence type="ECO:0000256" key="1">
    <source>
        <dbReference type="ARBA" id="ARBA00004123"/>
    </source>
</evidence>
<keyword evidence="3 12" id="KW-0479">Metal-binding</keyword>
<dbReference type="Pfam" id="PF04181">
    <property type="entry name" value="RPAP2_Rtr1"/>
    <property type="match status" value="1"/>
</dbReference>
<feature type="domain" description="RTR1-type" evidence="13">
    <location>
        <begin position="41"/>
        <end position="125"/>
    </location>
</feature>
<evidence type="ECO:0000256" key="11">
    <source>
        <dbReference type="PROSITE-ProRule" id="PRU00812"/>
    </source>
</evidence>
<evidence type="ECO:0000313" key="16">
    <source>
        <dbReference type="WBParaSite" id="EN70_7020"/>
    </source>
</evidence>
<keyword evidence="15" id="KW-1185">Reference proteome</keyword>
<evidence type="ECO:0000256" key="8">
    <source>
        <dbReference type="ARBA" id="ARBA00023242"/>
    </source>
</evidence>
<dbReference type="WBParaSite" id="EN70_7020">
    <property type="protein sequence ID" value="EN70_7020"/>
    <property type="gene ID" value="EN70_7020"/>
</dbReference>
<evidence type="ECO:0000256" key="5">
    <source>
        <dbReference type="ARBA" id="ARBA00022801"/>
    </source>
</evidence>
<keyword evidence="5 12" id="KW-0378">Hydrolase</keyword>
<dbReference type="PANTHER" id="PTHR14732">
    <property type="entry name" value="RNA POLYMERASE II SUBUNIT B1 CTD PHOSPHATASE RPAP2-RELATED"/>
    <property type="match status" value="1"/>
</dbReference>
<keyword evidence="7 12" id="KW-0904">Protein phosphatase</keyword>
<dbReference type="STRING" id="7209.A0A1I7VWL5"/>
<comment type="subcellular location">
    <subcellularLocation>
        <location evidence="1 12">Nucleus</location>
    </subcellularLocation>
</comment>
<keyword evidence="4 12" id="KW-0863">Zinc-finger</keyword>
<comment type="function">
    <text evidence="12">Putative RNA polymerase II subunit B1 C-terminal domain (CTD) phosphatase involved in RNA polymerase II transcription regulation.</text>
</comment>
<reference evidence="16" key="2">
    <citation type="submission" date="2016-11" db="UniProtKB">
        <authorList>
            <consortium name="WormBaseParasite"/>
        </authorList>
    </citation>
    <scope>IDENTIFICATION</scope>
</reference>
<comment type="catalytic activity">
    <reaction evidence="10 12">
        <text>O-phospho-L-threonyl-[protein] + H2O = L-threonyl-[protein] + phosphate</text>
        <dbReference type="Rhea" id="RHEA:47004"/>
        <dbReference type="Rhea" id="RHEA-COMP:11060"/>
        <dbReference type="Rhea" id="RHEA-COMP:11605"/>
        <dbReference type="ChEBI" id="CHEBI:15377"/>
        <dbReference type="ChEBI" id="CHEBI:30013"/>
        <dbReference type="ChEBI" id="CHEBI:43474"/>
        <dbReference type="ChEBI" id="CHEBI:61977"/>
        <dbReference type="EC" id="3.1.3.16"/>
    </reaction>
</comment>